<evidence type="ECO:0000313" key="2">
    <source>
        <dbReference type="Proteomes" id="UP000595064"/>
    </source>
</evidence>
<gene>
    <name evidence="1" type="ORF">I6G47_10565</name>
</gene>
<dbReference type="GO" id="GO:0003677">
    <property type="term" value="F:DNA binding"/>
    <property type="evidence" value="ECO:0007669"/>
    <property type="project" value="InterPro"/>
</dbReference>
<dbReference type="AlphaFoldDB" id="A0A7T2YXA8"/>
<protein>
    <submittedName>
        <fullName evidence="1">Uncharacterized protein</fullName>
    </submittedName>
</protein>
<dbReference type="Gene3D" id="1.10.260.40">
    <property type="entry name" value="lambda repressor-like DNA-binding domains"/>
    <property type="match status" value="1"/>
</dbReference>
<accession>A0A7T2YXA8</accession>
<dbReference type="SUPFAM" id="SSF47413">
    <property type="entry name" value="lambda repressor-like DNA-binding domains"/>
    <property type="match status" value="1"/>
</dbReference>
<name>A0A7T2YXA8_9BURK</name>
<organism evidence="1 2">
    <name type="scientific">Delftia lacustris</name>
    <dbReference type="NCBI Taxonomy" id="558537"/>
    <lineage>
        <taxon>Bacteria</taxon>
        <taxon>Pseudomonadati</taxon>
        <taxon>Pseudomonadota</taxon>
        <taxon>Betaproteobacteria</taxon>
        <taxon>Burkholderiales</taxon>
        <taxon>Comamonadaceae</taxon>
        <taxon>Delftia</taxon>
    </lineage>
</organism>
<dbReference type="Proteomes" id="UP000595064">
    <property type="component" value="Chromosome"/>
</dbReference>
<dbReference type="InterPro" id="IPR010982">
    <property type="entry name" value="Lambda_DNA-bd_dom_sf"/>
</dbReference>
<dbReference type="RefSeq" id="WP_016453102.1">
    <property type="nucleotide sequence ID" value="NZ_CP065748.1"/>
</dbReference>
<dbReference type="KEGG" id="dla:I6G47_10565"/>
<dbReference type="EMBL" id="CP065748">
    <property type="protein sequence ID" value="QPS83474.1"/>
    <property type="molecule type" value="Genomic_DNA"/>
</dbReference>
<evidence type="ECO:0000313" key="1">
    <source>
        <dbReference type="EMBL" id="QPS83474.1"/>
    </source>
</evidence>
<reference evidence="1 2" key="1">
    <citation type="submission" date="2020-12" db="EMBL/GenBank/DDBJ databases">
        <title>FDA dAtabase for Regulatory Grade micrObial Sequences (FDA-ARGOS): Supporting development and validation of Infectious Disease Dx tests.</title>
        <authorList>
            <person name="Sproer C."/>
            <person name="Gronow S."/>
            <person name="Severitt S."/>
            <person name="Schroder I."/>
            <person name="Tallon L."/>
            <person name="Sadzewicz L."/>
            <person name="Zhao X."/>
            <person name="Boylan J."/>
            <person name="Ott S."/>
            <person name="Bowen H."/>
            <person name="Vavikolanu K."/>
            <person name="Mehta A."/>
            <person name="Aluvathingal J."/>
            <person name="Nadendla S."/>
            <person name="Lowell S."/>
            <person name="Myers T."/>
            <person name="Yan Y."/>
            <person name="Sichtig H."/>
        </authorList>
    </citation>
    <scope>NUCLEOTIDE SEQUENCE [LARGE SCALE GENOMIC DNA]</scope>
    <source>
        <strain evidence="1 2">FDAARGOS_890</strain>
    </source>
</reference>
<keyword evidence="2" id="KW-1185">Reference proteome</keyword>
<sequence>MTASDLRAWQARHGYTYNTAAEALGMGRTTFAEYLKREGQLPRWLALACAAIDAGLQPAGETDQRSVA</sequence>
<proteinExistence type="predicted"/>